<feature type="transmembrane region" description="Helical" evidence="1">
    <location>
        <begin position="6"/>
        <end position="24"/>
    </location>
</feature>
<evidence type="ECO:0000313" key="2">
    <source>
        <dbReference type="EMBL" id="QCK87154.1"/>
    </source>
</evidence>
<dbReference type="OrthoDB" id="8482213at2"/>
<reference evidence="2 3" key="1">
    <citation type="submission" date="2019-04" db="EMBL/GenBank/DDBJ databases">
        <title>Phreatobacter aquaticus sp. nov.</title>
        <authorList>
            <person name="Choi A."/>
            <person name="Baek K."/>
        </authorList>
    </citation>
    <scope>NUCLEOTIDE SEQUENCE [LARGE SCALE GENOMIC DNA]</scope>
    <source>
        <strain evidence="2 3">NMCR1094</strain>
    </source>
</reference>
<evidence type="ECO:0000313" key="3">
    <source>
        <dbReference type="Proteomes" id="UP000298588"/>
    </source>
</evidence>
<accession>A0A4D7QPG4</accession>
<keyword evidence="1" id="KW-0812">Transmembrane</keyword>
<organism evidence="2 3">
    <name type="scientific">Phreatobacter aquaticus</name>
    <dbReference type="NCBI Taxonomy" id="2570229"/>
    <lineage>
        <taxon>Bacteria</taxon>
        <taxon>Pseudomonadati</taxon>
        <taxon>Pseudomonadota</taxon>
        <taxon>Alphaproteobacteria</taxon>
        <taxon>Hyphomicrobiales</taxon>
        <taxon>Phreatobacteraceae</taxon>
        <taxon>Phreatobacter</taxon>
    </lineage>
</organism>
<dbReference type="AlphaFoldDB" id="A0A4D7QPG4"/>
<dbReference type="KEGG" id="paqt:E8L99_15995"/>
<sequence length="75" mass="8200">MTMNAAIYLTAAILGVIVWLIIVVTRRVIRTVPGGGRDAKAMAELVAELKRGNDLSERRIAELAVRVEALEKRLG</sequence>
<protein>
    <submittedName>
        <fullName evidence="2">Uncharacterized protein</fullName>
    </submittedName>
</protein>
<dbReference type="Proteomes" id="UP000298588">
    <property type="component" value="Chromosome"/>
</dbReference>
<proteinExistence type="predicted"/>
<gene>
    <name evidence="2" type="ORF">E8L99_15995</name>
</gene>
<keyword evidence="3" id="KW-1185">Reference proteome</keyword>
<evidence type="ECO:0000256" key="1">
    <source>
        <dbReference type="SAM" id="Phobius"/>
    </source>
</evidence>
<dbReference type="RefSeq" id="WP_137100483.1">
    <property type="nucleotide sequence ID" value="NZ_CP039865.1"/>
</dbReference>
<name>A0A4D7QPG4_9HYPH</name>
<keyword evidence="1" id="KW-1133">Transmembrane helix</keyword>
<dbReference type="EMBL" id="CP039865">
    <property type="protein sequence ID" value="QCK87154.1"/>
    <property type="molecule type" value="Genomic_DNA"/>
</dbReference>
<keyword evidence="1" id="KW-0472">Membrane</keyword>